<keyword evidence="3" id="KW-1185">Reference proteome</keyword>
<protein>
    <submittedName>
        <fullName evidence="2">Uncharacterized protein</fullName>
    </submittedName>
</protein>
<sequence length="171" mass="18615">MAVADIIGGEHHRIEQVTKIFFSLPFNSLLTAVPSWLLLAVRVIVIVVIVVVRAYLESLASRLACPAFSFALARCIHPYVGRGGCMYMYGTLLFPPVVVCACVSSRWTRARGLGVLIGLLVGRRGYEAGSRRCGWWWSVVCGGGDGAYPPMCAMAGWRDGETFLYSVRAPG</sequence>
<keyword evidence="1" id="KW-1133">Transmembrane helix</keyword>
<keyword evidence="1" id="KW-0812">Transmembrane</keyword>
<evidence type="ECO:0000256" key="1">
    <source>
        <dbReference type="SAM" id="Phobius"/>
    </source>
</evidence>
<name>A0A9P4R7Q7_9PLEO</name>
<evidence type="ECO:0000313" key="3">
    <source>
        <dbReference type="Proteomes" id="UP000799444"/>
    </source>
</evidence>
<comment type="caution">
    <text evidence="2">The sequence shown here is derived from an EMBL/GenBank/DDBJ whole genome shotgun (WGS) entry which is preliminary data.</text>
</comment>
<dbReference type="EMBL" id="ML996112">
    <property type="protein sequence ID" value="KAF2738006.1"/>
    <property type="molecule type" value="Genomic_DNA"/>
</dbReference>
<evidence type="ECO:0000313" key="2">
    <source>
        <dbReference type="EMBL" id="KAF2738006.1"/>
    </source>
</evidence>
<organism evidence="2 3">
    <name type="scientific">Polyplosphaeria fusca</name>
    <dbReference type="NCBI Taxonomy" id="682080"/>
    <lineage>
        <taxon>Eukaryota</taxon>
        <taxon>Fungi</taxon>
        <taxon>Dikarya</taxon>
        <taxon>Ascomycota</taxon>
        <taxon>Pezizomycotina</taxon>
        <taxon>Dothideomycetes</taxon>
        <taxon>Pleosporomycetidae</taxon>
        <taxon>Pleosporales</taxon>
        <taxon>Tetraplosphaeriaceae</taxon>
        <taxon>Polyplosphaeria</taxon>
    </lineage>
</organism>
<feature type="transmembrane region" description="Helical" evidence="1">
    <location>
        <begin position="36"/>
        <end position="56"/>
    </location>
</feature>
<dbReference type="Proteomes" id="UP000799444">
    <property type="component" value="Unassembled WGS sequence"/>
</dbReference>
<gene>
    <name evidence="2" type="ORF">EJ04DRAFT_80714</name>
</gene>
<accession>A0A9P4R7Q7</accession>
<proteinExistence type="predicted"/>
<dbReference type="AlphaFoldDB" id="A0A9P4R7Q7"/>
<keyword evidence="1" id="KW-0472">Membrane</keyword>
<reference evidence="2" key="1">
    <citation type="journal article" date="2020" name="Stud. Mycol.">
        <title>101 Dothideomycetes genomes: a test case for predicting lifestyles and emergence of pathogens.</title>
        <authorList>
            <person name="Haridas S."/>
            <person name="Albert R."/>
            <person name="Binder M."/>
            <person name="Bloem J."/>
            <person name="Labutti K."/>
            <person name="Salamov A."/>
            <person name="Andreopoulos B."/>
            <person name="Baker S."/>
            <person name="Barry K."/>
            <person name="Bills G."/>
            <person name="Bluhm B."/>
            <person name="Cannon C."/>
            <person name="Castanera R."/>
            <person name="Culley D."/>
            <person name="Daum C."/>
            <person name="Ezra D."/>
            <person name="Gonzalez J."/>
            <person name="Henrissat B."/>
            <person name="Kuo A."/>
            <person name="Liang C."/>
            <person name="Lipzen A."/>
            <person name="Lutzoni F."/>
            <person name="Magnuson J."/>
            <person name="Mondo S."/>
            <person name="Nolan M."/>
            <person name="Ohm R."/>
            <person name="Pangilinan J."/>
            <person name="Park H.-J."/>
            <person name="Ramirez L."/>
            <person name="Alfaro M."/>
            <person name="Sun H."/>
            <person name="Tritt A."/>
            <person name="Yoshinaga Y."/>
            <person name="Zwiers L.-H."/>
            <person name="Turgeon B."/>
            <person name="Goodwin S."/>
            <person name="Spatafora J."/>
            <person name="Crous P."/>
            <person name="Grigoriev I."/>
        </authorList>
    </citation>
    <scope>NUCLEOTIDE SEQUENCE</scope>
    <source>
        <strain evidence="2">CBS 125425</strain>
    </source>
</reference>